<dbReference type="PANTHER" id="PTHR39299">
    <property type="entry name" value="TRANSMEMBRANE PROTEIN"/>
    <property type="match status" value="1"/>
</dbReference>
<evidence type="ECO:0000313" key="4">
    <source>
        <dbReference type="EMBL" id="CAF3889310.1"/>
    </source>
</evidence>
<protein>
    <recommendedName>
        <fullName evidence="2">DUF7789 domain-containing protein</fullName>
    </recommendedName>
</protein>
<dbReference type="AlphaFoldDB" id="A0A8S2LG90"/>
<keyword evidence="1" id="KW-0472">Membrane</keyword>
<feature type="transmembrane region" description="Helical" evidence="1">
    <location>
        <begin position="45"/>
        <end position="65"/>
    </location>
</feature>
<dbReference type="InterPro" id="IPR056691">
    <property type="entry name" value="DUF7789"/>
</dbReference>
<dbReference type="Proteomes" id="UP000681967">
    <property type="component" value="Unassembled WGS sequence"/>
</dbReference>
<sequence>MQTDSVATPLIANNVDINSPSFARMSLFLLNLYNFNQFESIDTTLLTIGIPSVLFWLAIGIVMVVRVENNKLTWAFFLLSSLQPAFMIYCLFSALKYSPAAPLTTAATTTATAAATTAATATTTTIIILQFTISTILKPLSKSLISILPALYTCVAVNFVSFILSIVFAIKCIRNFDKGLKERVFHSKLDQWLQGKLSNNVSTL</sequence>
<feature type="transmembrane region" description="Helical" evidence="1">
    <location>
        <begin position="149"/>
        <end position="170"/>
    </location>
</feature>
<feature type="transmembrane region" description="Helical" evidence="1">
    <location>
        <begin position="115"/>
        <end position="137"/>
    </location>
</feature>
<keyword evidence="1" id="KW-1133">Transmembrane helix</keyword>
<feature type="transmembrane region" description="Helical" evidence="1">
    <location>
        <begin position="72"/>
        <end position="95"/>
    </location>
</feature>
<accession>A0A8S2LG90</accession>
<evidence type="ECO:0000256" key="1">
    <source>
        <dbReference type="SAM" id="Phobius"/>
    </source>
</evidence>
<evidence type="ECO:0000313" key="5">
    <source>
        <dbReference type="Proteomes" id="UP000681967"/>
    </source>
</evidence>
<proteinExistence type="predicted"/>
<dbReference type="EMBL" id="CAJOBJ010001364">
    <property type="protein sequence ID" value="CAF3875412.1"/>
    <property type="molecule type" value="Genomic_DNA"/>
</dbReference>
<dbReference type="Proteomes" id="UP000681720">
    <property type="component" value="Unassembled WGS sequence"/>
</dbReference>
<dbReference type="Pfam" id="PF25044">
    <property type="entry name" value="DUF7789"/>
    <property type="match status" value="1"/>
</dbReference>
<feature type="domain" description="DUF7789" evidence="2">
    <location>
        <begin position="26"/>
        <end position="117"/>
    </location>
</feature>
<evidence type="ECO:0000259" key="2">
    <source>
        <dbReference type="Pfam" id="PF25044"/>
    </source>
</evidence>
<keyword evidence="1" id="KW-0812">Transmembrane</keyword>
<dbReference type="EMBL" id="CAJOBH010002088">
    <property type="protein sequence ID" value="CAF3889310.1"/>
    <property type="molecule type" value="Genomic_DNA"/>
</dbReference>
<evidence type="ECO:0000313" key="3">
    <source>
        <dbReference type="EMBL" id="CAF3875412.1"/>
    </source>
</evidence>
<comment type="caution">
    <text evidence="4">The sequence shown here is derived from an EMBL/GenBank/DDBJ whole genome shotgun (WGS) entry which is preliminary data.</text>
</comment>
<reference evidence="4" key="1">
    <citation type="submission" date="2021-02" db="EMBL/GenBank/DDBJ databases">
        <authorList>
            <person name="Nowell W R."/>
        </authorList>
    </citation>
    <scope>NUCLEOTIDE SEQUENCE</scope>
</reference>
<name>A0A8S2LG90_9BILA</name>
<dbReference type="PANTHER" id="PTHR39299:SF1">
    <property type="entry name" value="TRANSMEMBRANE PROTEIN"/>
    <property type="match status" value="1"/>
</dbReference>
<gene>
    <name evidence="4" type="ORF">BYL167_LOCUS7867</name>
    <name evidence="3" type="ORF">GIL414_LOCUS5257</name>
</gene>
<organism evidence="4 5">
    <name type="scientific">Rotaria magnacalcarata</name>
    <dbReference type="NCBI Taxonomy" id="392030"/>
    <lineage>
        <taxon>Eukaryota</taxon>
        <taxon>Metazoa</taxon>
        <taxon>Spiralia</taxon>
        <taxon>Gnathifera</taxon>
        <taxon>Rotifera</taxon>
        <taxon>Eurotatoria</taxon>
        <taxon>Bdelloidea</taxon>
        <taxon>Philodinida</taxon>
        <taxon>Philodinidae</taxon>
        <taxon>Rotaria</taxon>
    </lineage>
</organism>